<evidence type="ECO:0000313" key="1">
    <source>
        <dbReference type="EMBL" id="AZN30776.1"/>
    </source>
</evidence>
<dbReference type="AlphaFoldDB" id="A0A3S8ZBD2"/>
<sequence>MGASMVTRDDIREARLRAAQSHAALLGDRSACVMAKNGTSFPAGKYWEGQTAALGELMRSPGDDLGVEAARLREVWRARPVPGDPREAESYRAGGLDALAAFAD</sequence>
<organism evidence="1 2">
    <name type="scientific">Flaviflexus salsibiostraticola</name>
    <dbReference type="NCBI Taxonomy" id="1282737"/>
    <lineage>
        <taxon>Bacteria</taxon>
        <taxon>Bacillati</taxon>
        <taxon>Actinomycetota</taxon>
        <taxon>Actinomycetes</taxon>
        <taxon>Actinomycetales</taxon>
        <taxon>Actinomycetaceae</taxon>
        <taxon>Flaviflexus</taxon>
    </lineage>
</organism>
<reference evidence="1 2" key="1">
    <citation type="submission" date="2018-12" db="EMBL/GenBank/DDBJ databases">
        <title>Complete genome sequence of Flaviflexus salsibiostraticola KCTC 33148.</title>
        <authorList>
            <person name="Bae J.-W."/>
        </authorList>
    </citation>
    <scope>NUCLEOTIDE SEQUENCE [LARGE SCALE GENOMIC DNA]</scope>
    <source>
        <strain evidence="1 2">KCTC 33148</strain>
    </source>
</reference>
<accession>A0A3S8ZBD2</accession>
<name>A0A3S8ZBD2_9ACTO</name>
<proteinExistence type="predicted"/>
<evidence type="ECO:0000313" key="2">
    <source>
        <dbReference type="Proteomes" id="UP000270021"/>
    </source>
</evidence>
<keyword evidence="2" id="KW-1185">Reference proteome</keyword>
<dbReference type="OrthoDB" id="5125013at2"/>
<dbReference type="Proteomes" id="UP000270021">
    <property type="component" value="Chromosome"/>
</dbReference>
<dbReference type="EMBL" id="CP034438">
    <property type="protein sequence ID" value="AZN30776.1"/>
    <property type="molecule type" value="Genomic_DNA"/>
</dbReference>
<dbReference type="KEGG" id="fsl:EJO69_11055"/>
<dbReference type="RefSeq" id="WP_126041810.1">
    <property type="nucleotide sequence ID" value="NZ_CP034438.1"/>
</dbReference>
<gene>
    <name evidence="1" type="ORF">EJO69_11055</name>
</gene>
<protein>
    <submittedName>
        <fullName evidence="1">Uncharacterized protein</fullName>
    </submittedName>
</protein>